<reference evidence="1 2" key="1">
    <citation type="journal article" date="2018" name="Int. J. Syst. Evol. Microbiol.">
        <title>Bifidobacterium callitrichidarum sp. nov. from the faeces of the emperor tamarin (Saguinus imperator).</title>
        <authorList>
            <person name="Modesto M."/>
            <person name="Michelini S."/>
            <person name="Sansosti M.C."/>
            <person name="De Filippo C."/>
            <person name="Cavalieri D."/>
            <person name="Qvirist L."/>
            <person name="Andlid T."/>
            <person name="Spiezio C."/>
            <person name="Sandri C."/>
            <person name="Pascarelli S."/>
            <person name="Sgorbati B."/>
            <person name="Mattarelli P."/>
        </authorList>
    </citation>
    <scope>NUCLEOTIDE SEQUENCE [LARGE SCALE GENOMIC DNA]</scope>
    <source>
        <strain evidence="1 2">TRI 5</strain>
    </source>
</reference>
<keyword evidence="2" id="KW-1185">Reference proteome</keyword>
<name>A0A2U2N943_9BIFI</name>
<dbReference type="AlphaFoldDB" id="A0A2U2N943"/>
<dbReference type="RefSeq" id="WP_109057079.1">
    <property type="nucleotide sequence ID" value="NZ_QFFM01000012.1"/>
</dbReference>
<sequence length="137" mass="15498">MNECDDMERLDYTGPAMMRKGDLVVVRGFDPPLPYDGRTNGRGVAVRLGTGPKPAWIDDRNIEAILRAPAPLPDRPGLYRGAKHTVFMLDREGAWHRLTYASLLIEDDLCWGTRPRVVPVECVRRAAPLTRIDVWDE</sequence>
<dbReference type="Proteomes" id="UP000245876">
    <property type="component" value="Unassembled WGS sequence"/>
</dbReference>
<dbReference type="EMBL" id="QFFM01000012">
    <property type="protein sequence ID" value="PWG65610.1"/>
    <property type="molecule type" value="Genomic_DNA"/>
</dbReference>
<evidence type="ECO:0000313" key="2">
    <source>
        <dbReference type="Proteomes" id="UP000245876"/>
    </source>
</evidence>
<organism evidence="1 2">
    <name type="scientific">Bifidobacterium callitrichidarum</name>
    <dbReference type="NCBI Taxonomy" id="2052941"/>
    <lineage>
        <taxon>Bacteria</taxon>
        <taxon>Bacillati</taxon>
        <taxon>Actinomycetota</taxon>
        <taxon>Actinomycetes</taxon>
        <taxon>Bifidobacteriales</taxon>
        <taxon>Bifidobacteriaceae</taxon>
        <taxon>Bifidobacterium</taxon>
    </lineage>
</organism>
<accession>A0A2U2N943</accession>
<comment type="caution">
    <text evidence="1">The sequence shown here is derived from an EMBL/GenBank/DDBJ whole genome shotgun (WGS) entry which is preliminary data.</text>
</comment>
<proteinExistence type="predicted"/>
<protein>
    <submittedName>
        <fullName evidence="1">Uncharacterized protein</fullName>
    </submittedName>
</protein>
<gene>
    <name evidence="1" type="ORF">DF196_06665</name>
</gene>
<evidence type="ECO:0000313" key="1">
    <source>
        <dbReference type="EMBL" id="PWG65610.1"/>
    </source>
</evidence>